<evidence type="ECO:0000313" key="2">
    <source>
        <dbReference type="EMBL" id="KAK4314862.1"/>
    </source>
</evidence>
<evidence type="ECO:0000313" key="3">
    <source>
        <dbReference type="Proteomes" id="UP001292094"/>
    </source>
</evidence>
<keyword evidence="3" id="KW-1185">Reference proteome</keyword>
<organism evidence="2 3">
    <name type="scientific">Petrolisthes manimaculis</name>
    <dbReference type="NCBI Taxonomy" id="1843537"/>
    <lineage>
        <taxon>Eukaryota</taxon>
        <taxon>Metazoa</taxon>
        <taxon>Ecdysozoa</taxon>
        <taxon>Arthropoda</taxon>
        <taxon>Crustacea</taxon>
        <taxon>Multicrustacea</taxon>
        <taxon>Malacostraca</taxon>
        <taxon>Eumalacostraca</taxon>
        <taxon>Eucarida</taxon>
        <taxon>Decapoda</taxon>
        <taxon>Pleocyemata</taxon>
        <taxon>Anomura</taxon>
        <taxon>Galatheoidea</taxon>
        <taxon>Porcellanidae</taxon>
        <taxon>Petrolisthes</taxon>
    </lineage>
</organism>
<proteinExistence type="predicted"/>
<dbReference type="AlphaFoldDB" id="A0AAE1PXG2"/>
<accession>A0AAE1PXG2</accession>
<reference evidence="2" key="1">
    <citation type="submission" date="2023-11" db="EMBL/GenBank/DDBJ databases">
        <title>Genome assemblies of two species of porcelain crab, Petrolisthes cinctipes and Petrolisthes manimaculis (Anomura: Porcellanidae).</title>
        <authorList>
            <person name="Angst P."/>
        </authorList>
    </citation>
    <scope>NUCLEOTIDE SEQUENCE</scope>
    <source>
        <strain evidence="2">PB745_02</strain>
        <tissue evidence="2">Gill</tissue>
    </source>
</reference>
<dbReference type="Proteomes" id="UP001292094">
    <property type="component" value="Unassembled WGS sequence"/>
</dbReference>
<gene>
    <name evidence="2" type="ORF">Pmani_013877</name>
</gene>
<dbReference type="EMBL" id="JAWZYT010001174">
    <property type="protein sequence ID" value="KAK4314862.1"/>
    <property type="molecule type" value="Genomic_DNA"/>
</dbReference>
<evidence type="ECO:0000256" key="1">
    <source>
        <dbReference type="SAM" id="MobiDB-lite"/>
    </source>
</evidence>
<feature type="compositionally biased region" description="Low complexity" evidence="1">
    <location>
        <begin position="46"/>
        <end position="65"/>
    </location>
</feature>
<protein>
    <submittedName>
        <fullName evidence="2">Uncharacterized protein</fullName>
    </submittedName>
</protein>
<feature type="compositionally biased region" description="Polar residues" evidence="1">
    <location>
        <begin position="70"/>
        <end position="103"/>
    </location>
</feature>
<comment type="caution">
    <text evidence="2">The sequence shown here is derived from an EMBL/GenBank/DDBJ whole genome shotgun (WGS) entry which is preliminary data.</text>
</comment>
<feature type="compositionally biased region" description="Acidic residues" evidence="1">
    <location>
        <begin position="126"/>
        <end position="139"/>
    </location>
</feature>
<feature type="compositionally biased region" description="Polar residues" evidence="1">
    <location>
        <begin position="1"/>
        <end position="27"/>
    </location>
</feature>
<feature type="compositionally biased region" description="Low complexity" evidence="1">
    <location>
        <begin position="115"/>
        <end position="125"/>
    </location>
</feature>
<name>A0AAE1PXG2_9EUCA</name>
<feature type="region of interest" description="Disordered" evidence="1">
    <location>
        <begin position="1"/>
        <end position="146"/>
    </location>
</feature>
<sequence length="174" mass="19050">METGATSYPYESSPTTRPSEPTMSIPSNLFRILGSTTSQPFRPVATTSPLLDTSTTSRPLDTSTTYGPLDTSTTSRPLDTSTTYGPLDTSTTYGPLETSTTSRPAKRRIRRQEGEPIGEQPTGEEPTGEEPTGEEPTGENDEKSETDYWRISRDVMSSIKIIFSFVSVLFGYLT</sequence>